<comment type="caution">
    <text evidence="1">The sequence shown here is derived from an EMBL/GenBank/DDBJ whole genome shotgun (WGS) entry which is preliminary data.</text>
</comment>
<organism evidence="1 2">
    <name type="scientific">Camellia lanceoleosa</name>
    <dbReference type="NCBI Taxonomy" id="1840588"/>
    <lineage>
        <taxon>Eukaryota</taxon>
        <taxon>Viridiplantae</taxon>
        <taxon>Streptophyta</taxon>
        <taxon>Embryophyta</taxon>
        <taxon>Tracheophyta</taxon>
        <taxon>Spermatophyta</taxon>
        <taxon>Magnoliopsida</taxon>
        <taxon>eudicotyledons</taxon>
        <taxon>Gunneridae</taxon>
        <taxon>Pentapetalae</taxon>
        <taxon>asterids</taxon>
        <taxon>Ericales</taxon>
        <taxon>Theaceae</taxon>
        <taxon>Camellia</taxon>
    </lineage>
</organism>
<accession>A0ACC0HMV8</accession>
<sequence>MKNLNIHRCCSYSGFNILIAKVCAATSVDEIFHLLSHDHACNAVQISHSIIDKLLYQFKDDGKSALGVFKRESSHPSSKSLPESYDMMVDILGKAKQIDKIKKLVDEMRQTHLVTLSTIAKVMRRLVGAEDWKDAVRTFDDLGTFGLE</sequence>
<gene>
    <name evidence="1" type="ORF">LOK49_LG05G03449</name>
</gene>
<protein>
    <submittedName>
        <fullName evidence="1">Pentatricopeptide repeat-containing protein</fullName>
    </submittedName>
</protein>
<reference evidence="1 2" key="1">
    <citation type="journal article" date="2022" name="Plant J.">
        <title>Chromosome-level genome of Camellia lanceoleosa provides a valuable resource for understanding genome evolution and self-incompatibility.</title>
        <authorList>
            <person name="Gong W."/>
            <person name="Xiao S."/>
            <person name="Wang L."/>
            <person name="Liao Z."/>
            <person name="Chang Y."/>
            <person name="Mo W."/>
            <person name="Hu G."/>
            <person name="Li W."/>
            <person name="Zhao G."/>
            <person name="Zhu H."/>
            <person name="Hu X."/>
            <person name="Ji K."/>
            <person name="Xiang X."/>
            <person name="Song Q."/>
            <person name="Yuan D."/>
            <person name="Jin S."/>
            <person name="Zhang L."/>
        </authorList>
    </citation>
    <scope>NUCLEOTIDE SEQUENCE [LARGE SCALE GENOMIC DNA]</scope>
    <source>
        <strain evidence="1">SQ_2022a</strain>
    </source>
</reference>
<dbReference type="Proteomes" id="UP001060215">
    <property type="component" value="Chromosome 4"/>
</dbReference>
<proteinExistence type="predicted"/>
<name>A0ACC0HMV8_9ERIC</name>
<keyword evidence="2" id="KW-1185">Reference proteome</keyword>
<evidence type="ECO:0000313" key="1">
    <source>
        <dbReference type="EMBL" id="KAI8014257.1"/>
    </source>
</evidence>
<evidence type="ECO:0000313" key="2">
    <source>
        <dbReference type="Proteomes" id="UP001060215"/>
    </source>
</evidence>
<dbReference type="EMBL" id="CM045761">
    <property type="protein sequence ID" value="KAI8014257.1"/>
    <property type="molecule type" value="Genomic_DNA"/>
</dbReference>